<keyword evidence="2" id="KW-1185">Reference proteome</keyword>
<evidence type="ECO:0000313" key="1">
    <source>
        <dbReference type="EMBL" id="OCF33167.1"/>
    </source>
</evidence>
<dbReference type="STRING" id="1296120.A0A1B9GQ80"/>
<accession>A0A1B9GQ80</accession>
<gene>
    <name evidence="1" type="ORF">I316_05212</name>
</gene>
<proteinExistence type="predicted"/>
<dbReference type="EMBL" id="KV700127">
    <property type="protein sequence ID" value="OCF33167.1"/>
    <property type="molecule type" value="Genomic_DNA"/>
</dbReference>
<protein>
    <submittedName>
        <fullName evidence="1">Uncharacterized protein</fullName>
    </submittedName>
</protein>
<reference evidence="1 2" key="1">
    <citation type="submission" date="2013-07" db="EMBL/GenBank/DDBJ databases">
        <title>The Genome Sequence of Cryptococcus heveanensis BCC8398.</title>
        <authorList>
            <consortium name="The Broad Institute Genome Sequencing Platform"/>
            <person name="Cuomo C."/>
            <person name="Litvintseva A."/>
            <person name="Chen Y."/>
            <person name="Heitman J."/>
            <person name="Sun S."/>
            <person name="Springer D."/>
            <person name="Dromer F."/>
            <person name="Young S.K."/>
            <person name="Zeng Q."/>
            <person name="Gargeya S."/>
            <person name="Fitzgerald M."/>
            <person name="Abouelleil A."/>
            <person name="Alvarado L."/>
            <person name="Berlin A.M."/>
            <person name="Chapman S.B."/>
            <person name="Dewar J."/>
            <person name="Goldberg J."/>
            <person name="Griggs A."/>
            <person name="Gujja S."/>
            <person name="Hansen M."/>
            <person name="Howarth C."/>
            <person name="Imamovic A."/>
            <person name="Larimer J."/>
            <person name="McCowan C."/>
            <person name="Murphy C."/>
            <person name="Pearson M."/>
            <person name="Priest M."/>
            <person name="Roberts A."/>
            <person name="Saif S."/>
            <person name="Shea T."/>
            <person name="Sykes S."/>
            <person name="Wortman J."/>
            <person name="Nusbaum C."/>
            <person name="Birren B."/>
        </authorList>
    </citation>
    <scope>NUCLEOTIDE SEQUENCE [LARGE SCALE GENOMIC DNA]</scope>
    <source>
        <strain evidence="1 2">BCC8398</strain>
    </source>
</reference>
<dbReference type="Proteomes" id="UP000092666">
    <property type="component" value="Unassembled WGS sequence"/>
</dbReference>
<name>A0A1B9GQ80_9TREE</name>
<evidence type="ECO:0000313" key="2">
    <source>
        <dbReference type="Proteomes" id="UP000092666"/>
    </source>
</evidence>
<dbReference type="OrthoDB" id="406152at2759"/>
<reference evidence="2" key="2">
    <citation type="submission" date="2013-12" db="EMBL/GenBank/DDBJ databases">
        <title>Evolution of pathogenesis and genome organization in the Tremellales.</title>
        <authorList>
            <person name="Cuomo C."/>
            <person name="Litvintseva A."/>
            <person name="Heitman J."/>
            <person name="Chen Y."/>
            <person name="Sun S."/>
            <person name="Springer D."/>
            <person name="Dromer F."/>
            <person name="Young S."/>
            <person name="Zeng Q."/>
            <person name="Chapman S."/>
            <person name="Gujja S."/>
            <person name="Saif S."/>
            <person name="Birren B."/>
        </authorList>
    </citation>
    <scope>NUCLEOTIDE SEQUENCE [LARGE SCALE GENOMIC DNA]</scope>
    <source>
        <strain evidence="2">BCC8398</strain>
    </source>
</reference>
<dbReference type="AlphaFoldDB" id="A0A1B9GQ80"/>
<organism evidence="1 2">
    <name type="scientific">Kwoniella heveanensis BCC8398</name>
    <dbReference type="NCBI Taxonomy" id="1296120"/>
    <lineage>
        <taxon>Eukaryota</taxon>
        <taxon>Fungi</taxon>
        <taxon>Dikarya</taxon>
        <taxon>Basidiomycota</taxon>
        <taxon>Agaricomycotina</taxon>
        <taxon>Tremellomycetes</taxon>
        <taxon>Tremellales</taxon>
        <taxon>Cryptococcaceae</taxon>
        <taxon>Kwoniella</taxon>
    </lineage>
</organism>
<sequence length="135" mass="14912">MGEMAIPADLCLIVTYIRAGSGIASAFLSNLLGRDQSLIISTDINPYACKATLRTATANDVSVRGLGSDPILDFYLPWPIPKPQRIFRWAPKLEIIEMELEREPMSRIDSGPPPTKEESALTTYACVWDCLLDDP</sequence>